<gene>
    <name evidence="1" type="ORF">RF11_06009</name>
</gene>
<dbReference type="EMBL" id="JWZT01005588">
    <property type="protein sequence ID" value="KII60497.1"/>
    <property type="molecule type" value="Genomic_DNA"/>
</dbReference>
<keyword evidence="2" id="KW-1185">Reference proteome</keyword>
<accession>A0A0C2IUH4</accession>
<organism evidence="1 2">
    <name type="scientific">Thelohanellus kitauei</name>
    <name type="common">Myxosporean</name>
    <dbReference type="NCBI Taxonomy" id="669202"/>
    <lineage>
        <taxon>Eukaryota</taxon>
        <taxon>Metazoa</taxon>
        <taxon>Cnidaria</taxon>
        <taxon>Myxozoa</taxon>
        <taxon>Myxosporea</taxon>
        <taxon>Bivalvulida</taxon>
        <taxon>Platysporina</taxon>
        <taxon>Myxobolidae</taxon>
        <taxon>Thelohanellus</taxon>
    </lineage>
</organism>
<evidence type="ECO:0000313" key="1">
    <source>
        <dbReference type="EMBL" id="KII60497.1"/>
    </source>
</evidence>
<name>A0A0C2IUH4_THEKT</name>
<reference evidence="1 2" key="1">
    <citation type="journal article" date="2014" name="Genome Biol. Evol.">
        <title>The genome of the myxosporean Thelohanellus kitauei shows adaptations to nutrient acquisition within its fish host.</title>
        <authorList>
            <person name="Yang Y."/>
            <person name="Xiong J."/>
            <person name="Zhou Z."/>
            <person name="Huo F."/>
            <person name="Miao W."/>
            <person name="Ran C."/>
            <person name="Liu Y."/>
            <person name="Zhang J."/>
            <person name="Feng J."/>
            <person name="Wang M."/>
            <person name="Wang M."/>
            <person name="Wang L."/>
            <person name="Yao B."/>
        </authorList>
    </citation>
    <scope>NUCLEOTIDE SEQUENCE [LARGE SCALE GENOMIC DNA]</scope>
    <source>
        <strain evidence="1">Wuqing</strain>
    </source>
</reference>
<evidence type="ECO:0000313" key="2">
    <source>
        <dbReference type="Proteomes" id="UP000031668"/>
    </source>
</evidence>
<dbReference type="Proteomes" id="UP000031668">
    <property type="component" value="Unassembled WGS sequence"/>
</dbReference>
<protein>
    <submittedName>
        <fullName evidence="1">Uncharacterized protein</fullName>
    </submittedName>
</protein>
<proteinExistence type="predicted"/>
<dbReference type="AlphaFoldDB" id="A0A0C2IUH4"/>
<sequence length="112" mass="13216">MRSTVDSPPQISSSQLRDIFNSFKRIRDYIPSIHGSLVKKLVDKLHRRSKFSTLFHMSKLDIIQEIFSESRLTDPQYFAVYCYYEKIGSRMERVLDPIESKMKNKLNVISKL</sequence>
<comment type="caution">
    <text evidence="1">The sequence shown here is derived from an EMBL/GenBank/DDBJ whole genome shotgun (WGS) entry which is preliminary data.</text>
</comment>